<proteinExistence type="predicted"/>
<organism evidence="6 7">
    <name type="scientific">Microbacterium wangchenii</name>
    <dbReference type="NCBI Taxonomy" id="2541726"/>
    <lineage>
        <taxon>Bacteria</taxon>
        <taxon>Bacillati</taxon>
        <taxon>Actinomycetota</taxon>
        <taxon>Actinomycetes</taxon>
        <taxon>Micrococcales</taxon>
        <taxon>Microbacteriaceae</taxon>
        <taxon>Microbacterium</taxon>
    </lineage>
</organism>
<evidence type="ECO:0000313" key="6">
    <source>
        <dbReference type="EMBL" id="QBR88875.1"/>
    </source>
</evidence>
<dbReference type="Pfam" id="PF01614">
    <property type="entry name" value="IclR_C"/>
    <property type="match status" value="1"/>
</dbReference>
<keyword evidence="1" id="KW-0805">Transcription regulation</keyword>
<dbReference type="SMART" id="SM00346">
    <property type="entry name" value="HTH_ICLR"/>
    <property type="match status" value="1"/>
</dbReference>
<feature type="domain" description="IclR-ED" evidence="5">
    <location>
        <begin position="72"/>
        <end position="255"/>
    </location>
</feature>
<dbReference type="Gene3D" id="3.30.450.40">
    <property type="match status" value="1"/>
</dbReference>
<gene>
    <name evidence="6" type="ORF">E4K62_09355</name>
</gene>
<dbReference type="PROSITE" id="PS51078">
    <property type="entry name" value="ICLR_ED"/>
    <property type="match status" value="1"/>
</dbReference>
<dbReference type="InterPro" id="IPR029016">
    <property type="entry name" value="GAF-like_dom_sf"/>
</dbReference>
<dbReference type="Proteomes" id="UP000295748">
    <property type="component" value="Chromosome"/>
</dbReference>
<dbReference type="InterPro" id="IPR036388">
    <property type="entry name" value="WH-like_DNA-bd_sf"/>
</dbReference>
<accession>A0ABX5SRV5</accession>
<dbReference type="PROSITE" id="PS51077">
    <property type="entry name" value="HTH_ICLR"/>
    <property type="match status" value="1"/>
</dbReference>
<feature type="domain" description="HTH iclR-type" evidence="4">
    <location>
        <begin position="13"/>
        <end position="71"/>
    </location>
</feature>
<name>A0ABX5SRV5_9MICO</name>
<dbReference type="EMBL" id="CP038266">
    <property type="protein sequence ID" value="QBR88875.1"/>
    <property type="molecule type" value="Genomic_DNA"/>
</dbReference>
<evidence type="ECO:0000256" key="2">
    <source>
        <dbReference type="ARBA" id="ARBA00023125"/>
    </source>
</evidence>
<dbReference type="InterPro" id="IPR050707">
    <property type="entry name" value="HTH_MetabolicPath_Reg"/>
</dbReference>
<dbReference type="InterPro" id="IPR036390">
    <property type="entry name" value="WH_DNA-bd_sf"/>
</dbReference>
<protein>
    <submittedName>
        <fullName evidence="6">IclR family transcriptional regulator</fullName>
    </submittedName>
</protein>
<reference evidence="6 7" key="1">
    <citation type="submission" date="2019-03" db="EMBL/GenBank/DDBJ databases">
        <authorList>
            <person name="Dong K."/>
        </authorList>
    </citation>
    <scope>NUCLEOTIDE SEQUENCE [LARGE SCALE GENOMIC DNA]</scope>
    <source>
        <strain evidence="7">dk512</strain>
    </source>
</reference>
<keyword evidence="7" id="KW-1185">Reference proteome</keyword>
<evidence type="ECO:0000259" key="5">
    <source>
        <dbReference type="PROSITE" id="PS51078"/>
    </source>
</evidence>
<evidence type="ECO:0000256" key="1">
    <source>
        <dbReference type="ARBA" id="ARBA00023015"/>
    </source>
</evidence>
<keyword evidence="2" id="KW-0238">DNA-binding</keyword>
<dbReference type="PANTHER" id="PTHR30136:SF24">
    <property type="entry name" value="HTH-TYPE TRANSCRIPTIONAL REPRESSOR ALLR"/>
    <property type="match status" value="1"/>
</dbReference>
<dbReference type="Pfam" id="PF09339">
    <property type="entry name" value="HTH_IclR"/>
    <property type="match status" value="1"/>
</dbReference>
<dbReference type="InterPro" id="IPR014757">
    <property type="entry name" value="Tscrpt_reg_IclR_C"/>
</dbReference>
<sequence length="256" mass="26931">MSEEARVDESQRGNATSKVLSVLDALGDNRRFADLVSATGLPKSSVHRILQDLVRGGFCTVDDAGGYLPGPKLMGLAGRVFGRHDALAGAAPALEQLRSRTGATVHLAQLAGDEAVYVRKLEASKPYRMASRVGMSIPLHCTAIGKALLAGMPRREAVEIVARAGQPARTPHTRTTPEALEADLDLTTERGWALDDEENEIGVVCVGAAVRDATGRVTAAVSVSQLLGDLEEMPPGVAGPLVAETAREVSNSMGWS</sequence>
<evidence type="ECO:0000256" key="3">
    <source>
        <dbReference type="ARBA" id="ARBA00023163"/>
    </source>
</evidence>
<dbReference type="InterPro" id="IPR005471">
    <property type="entry name" value="Tscrpt_reg_IclR_N"/>
</dbReference>
<dbReference type="Gene3D" id="1.10.10.10">
    <property type="entry name" value="Winged helix-like DNA-binding domain superfamily/Winged helix DNA-binding domain"/>
    <property type="match status" value="1"/>
</dbReference>
<evidence type="ECO:0000259" key="4">
    <source>
        <dbReference type="PROSITE" id="PS51077"/>
    </source>
</evidence>
<dbReference type="SUPFAM" id="SSF55781">
    <property type="entry name" value="GAF domain-like"/>
    <property type="match status" value="1"/>
</dbReference>
<keyword evidence="3" id="KW-0804">Transcription</keyword>
<evidence type="ECO:0000313" key="7">
    <source>
        <dbReference type="Proteomes" id="UP000295748"/>
    </source>
</evidence>
<dbReference type="PANTHER" id="PTHR30136">
    <property type="entry name" value="HELIX-TURN-HELIX TRANSCRIPTIONAL REGULATOR, ICLR FAMILY"/>
    <property type="match status" value="1"/>
</dbReference>
<dbReference type="SUPFAM" id="SSF46785">
    <property type="entry name" value="Winged helix' DNA-binding domain"/>
    <property type="match status" value="1"/>
</dbReference>